<feature type="transmembrane region" description="Helical" evidence="1">
    <location>
        <begin position="237"/>
        <end position="257"/>
    </location>
</feature>
<feature type="transmembrane region" description="Helical" evidence="1">
    <location>
        <begin position="52"/>
        <end position="74"/>
    </location>
</feature>
<name>R1CGB3_9FIRM</name>
<gene>
    <name evidence="2" type="ORF">L21TH_0581</name>
</gene>
<feature type="transmembrane region" description="Helical" evidence="1">
    <location>
        <begin position="367"/>
        <end position="389"/>
    </location>
</feature>
<evidence type="ECO:0000313" key="2">
    <source>
        <dbReference type="EMBL" id="EOD01360.1"/>
    </source>
</evidence>
<dbReference type="AlphaFoldDB" id="R1CGB3"/>
<evidence type="ECO:0008006" key="4">
    <source>
        <dbReference type="Google" id="ProtNLM"/>
    </source>
</evidence>
<dbReference type="eggNOG" id="COG3314">
    <property type="taxonomic scope" value="Bacteria"/>
</dbReference>
<protein>
    <recommendedName>
        <fullName evidence="4">Transporter gate domain protein</fullName>
    </recommendedName>
</protein>
<dbReference type="RefSeq" id="WP_006308497.1">
    <property type="nucleotide sequence ID" value="NZ_ARZA01000065.1"/>
</dbReference>
<feature type="transmembrane region" description="Helical" evidence="1">
    <location>
        <begin position="132"/>
        <end position="155"/>
    </location>
</feature>
<dbReference type="PATRIC" id="fig|1304284.3.peg.570"/>
<dbReference type="OrthoDB" id="6189592at2"/>
<feature type="transmembrane region" description="Helical" evidence="1">
    <location>
        <begin position="161"/>
        <end position="180"/>
    </location>
</feature>
<proteinExistence type="predicted"/>
<organism evidence="2 3">
    <name type="scientific">Caldisalinibacter kiritimatiensis</name>
    <dbReference type="NCBI Taxonomy" id="1304284"/>
    <lineage>
        <taxon>Bacteria</taxon>
        <taxon>Bacillati</taxon>
        <taxon>Bacillota</taxon>
        <taxon>Tissierellia</taxon>
        <taxon>Tissierellales</taxon>
        <taxon>Thermohalobacteraceae</taxon>
        <taxon>Caldisalinibacter</taxon>
    </lineage>
</organism>
<feature type="transmembrane region" description="Helical" evidence="1">
    <location>
        <begin position="12"/>
        <end position="32"/>
    </location>
</feature>
<dbReference type="EMBL" id="ARZA01000065">
    <property type="protein sequence ID" value="EOD01360.1"/>
    <property type="molecule type" value="Genomic_DNA"/>
</dbReference>
<feature type="transmembrane region" description="Helical" evidence="1">
    <location>
        <begin position="331"/>
        <end position="355"/>
    </location>
</feature>
<evidence type="ECO:0000313" key="3">
    <source>
        <dbReference type="Proteomes" id="UP000013378"/>
    </source>
</evidence>
<comment type="caution">
    <text evidence="2">The sequence shown here is derived from an EMBL/GenBank/DDBJ whole genome shotgun (WGS) entry which is preliminary data.</text>
</comment>
<evidence type="ECO:0000256" key="1">
    <source>
        <dbReference type="SAM" id="Phobius"/>
    </source>
</evidence>
<accession>R1CGB3</accession>
<dbReference type="Proteomes" id="UP000013378">
    <property type="component" value="Unassembled WGS sequence"/>
</dbReference>
<keyword evidence="1" id="KW-0472">Membrane</keyword>
<keyword evidence="1" id="KW-1133">Transmembrane helix</keyword>
<sequence>MEALGKKNKRKSIPYLDTFIFITLVGLFFTYLGMKMGVSNMFSTILNTSYQLLIDTVLYIMAIAVLAGAFGKLAMEFGLVQLLNKILSPLIRPLYNMPGVAFLGIITTYLSDNPAIISLAKDKGYLSYFKKNEVPCLCNLGTAFGMGLIVTTFMIGVGKGFFIEPIIGNIGAVIGSIVSVRIMSYRTKRILGTEDNTNNAEGYKEEVAVSVMDKSEGNFMERFLTAFLEGGKLGVDIGLGIIPGVLFICTIIMVLTFGPADPSVGYQGLAYEGVELLPKIGEWLSPILRPLFGFKSPEAIAFPITALGSVGASLSLVPKFLESGIATGNEIAVFTAMGMCWSGFLSTHVAMLDALGHRKLISKAISSHVLGGIVAGISAHYILLLWNLISNIL</sequence>
<reference evidence="2 3" key="1">
    <citation type="journal article" date="2015" name="Geomicrobiol. J.">
        <title>Caldisalinibacter kiritimatiensis gen. nov., sp. nov., a moderately thermohalophilic thiosulfate-reducing bacterium from a hypersaline microbial mat.</title>
        <authorList>
            <person name="Ben Hania W."/>
            <person name="Joseph M."/>
            <person name="Fiebig A."/>
            <person name="Bunk B."/>
            <person name="Klenk H.-P."/>
            <person name="Fardeau M.-L."/>
            <person name="Spring S."/>
        </authorList>
    </citation>
    <scope>NUCLEOTIDE SEQUENCE [LARGE SCALE GENOMIC DNA]</scope>
    <source>
        <strain evidence="2 3">L21-TH-D2</strain>
    </source>
</reference>
<dbReference type="STRING" id="1304284.L21TH_0581"/>
<keyword evidence="1" id="KW-0812">Transmembrane</keyword>
<keyword evidence="3" id="KW-1185">Reference proteome</keyword>